<sequence>MRIRGIAIFVVSIILVFLGGRWFIRHLKKEIDTSFEKKRIPLFFLDHIDFDDGDYVLILEIKDKGKFWIEDESLLKANREKLKIDISLINYLPGEGYRGYGAMLFKNRQVERSRHGGVFNAFEYGSLLENARPFDSVAVLEDYYDTRENLEKLDLASLKDDPGVYGLQLPEFNDVEYDHRLKVTFPSVAVPAHYDPDDVYHRPIVSNNFDKDAFGRTMYRQIEEELQKLPLSQYTLSNKTNRNTWNSSRQGTYAVYRNTGGYVRGDNNGAIQVSGFILENYEVEILCDKQSLEILKQHDWERYIPEKIQNHTALKESLQKELQDNKIAPKNIIPEGFQETLQTEGFPFQQRYSLRFIRKKVQDSEQTGPKAIIR</sequence>
<evidence type="ECO:0000256" key="1">
    <source>
        <dbReference type="SAM" id="Phobius"/>
    </source>
</evidence>
<protein>
    <submittedName>
        <fullName evidence="2">Uncharacterized protein</fullName>
    </submittedName>
</protein>
<evidence type="ECO:0000313" key="3">
    <source>
        <dbReference type="Proteomes" id="UP000653730"/>
    </source>
</evidence>
<proteinExistence type="predicted"/>
<comment type="caution">
    <text evidence="2">The sequence shown here is derived from an EMBL/GenBank/DDBJ whole genome shotgun (WGS) entry which is preliminary data.</text>
</comment>
<dbReference type="RefSeq" id="WP_187965277.1">
    <property type="nucleotide sequence ID" value="NZ_JACVDC010000021.1"/>
</dbReference>
<accession>A0A926JRF2</accession>
<keyword evidence="1" id="KW-1133">Transmembrane helix</keyword>
<dbReference type="AlphaFoldDB" id="A0A926JRF2"/>
<keyword evidence="1" id="KW-0472">Membrane</keyword>
<name>A0A926JRF2_9FLAO</name>
<keyword evidence="3" id="KW-1185">Reference proteome</keyword>
<feature type="transmembrane region" description="Helical" evidence="1">
    <location>
        <begin position="6"/>
        <end position="24"/>
    </location>
</feature>
<reference evidence="2 3" key="1">
    <citation type="submission" date="2020-09" db="EMBL/GenBank/DDBJ databases">
        <title>Sinomicrobium weinanense sp. nov., a halophilic bacteria isolated from saline-alkali soil.</title>
        <authorList>
            <person name="Wu P."/>
            <person name="Ren H."/>
            <person name="Mei Y."/>
            <person name="Liang Y."/>
            <person name="Chen Z."/>
        </authorList>
    </citation>
    <scope>NUCLEOTIDE SEQUENCE [LARGE SCALE GENOMIC DNA]</scope>
    <source>
        <strain evidence="2 3">FJxs</strain>
    </source>
</reference>
<gene>
    <name evidence="2" type="ORF">IBL28_09125</name>
</gene>
<dbReference type="Proteomes" id="UP000653730">
    <property type="component" value="Unassembled WGS sequence"/>
</dbReference>
<organism evidence="2 3">
    <name type="scientific">Sinomicrobium weinanense</name>
    <dbReference type="NCBI Taxonomy" id="2842200"/>
    <lineage>
        <taxon>Bacteria</taxon>
        <taxon>Pseudomonadati</taxon>
        <taxon>Bacteroidota</taxon>
        <taxon>Flavobacteriia</taxon>
        <taxon>Flavobacteriales</taxon>
        <taxon>Flavobacteriaceae</taxon>
        <taxon>Sinomicrobium</taxon>
    </lineage>
</organism>
<evidence type="ECO:0000313" key="2">
    <source>
        <dbReference type="EMBL" id="MBC9796127.1"/>
    </source>
</evidence>
<dbReference type="EMBL" id="JACVDC010000021">
    <property type="protein sequence ID" value="MBC9796127.1"/>
    <property type="molecule type" value="Genomic_DNA"/>
</dbReference>
<keyword evidence="1" id="KW-0812">Transmembrane</keyword>